<protein>
    <recommendedName>
        <fullName evidence="3">HMG box domain-containing protein</fullName>
    </recommendedName>
</protein>
<sequence>MSKAPDSPKTPRKRNGVDLTIPAPVYQGHMGPSGVPFTYFMLFRKALEEANMDKISSWQQPRLSKAAGQAWGTLSRHEKHMWQELYIYLKCLHELTYGSLSLTAPRLEVGPDGQIFGVDHLPEMPVKIDDDHHQWVSHMWASQKWEELSKIYGVDVDLMPKFFDILNHGGTSTSTVPSASFDGGKIDLQPEIIASGSIPAPS</sequence>
<reference evidence="1" key="1">
    <citation type="submission" date="2022-06" db="EMBL/GenBank/DDBJ databases">
        <title>Genome Sequence of Candolleomyces eurysporus.</title>
        <authorList>
            <person name="Buettner E."/>
        </authorList>
    </citation>
    <scope>NUCLEOTIDE SEQUENCE</scope>
    <source>
        <strain evidence="1">VTCC 930004</strain>
    </source>
</reference>
<dbReference type="EMBL" id="JANBPK010000825">
    <property type="protein sequence ID" value="KAJ2930684.1"/>
    <property type="molecule type" value="Genomic_DNA"/>
</dbReference>
<evidence type="ECO:0000313" key="1">
    <source>
        <dbReference type="EMBL" id="KAJ2930684.1"/>
    </source>
</evidence>
<name>A0A9W8MJC8_9AGAR</name>
<accession>A0A9W8MJC8</accession>
<dbReference type="Gene3D" id="1.10.30.10">
    <property type="entry name" value="High mobility group box domain"/>
    <property type="match status" value="1"/>
</dbReference>
<dbReference type="OrthoDB" id="6247875at2759"/>
<organism evidence="1 2">
    <name type="scientific">Candolleomyces eurysporus</name>
    <dbReference type="NCBI Taxonomy" id="2828524"/>
    <lineage>
        <taxon>Eukaryota</taxon>
        <taxon>Fungi</taxon>
        <taxon>Dikarya</taxon>
        <taxon>Basidiomycota</taxon>
        <taxon>Agaricomycotina</taxon>
        <taxon>Agaricomycetes</taxon>
        <taxon>Agaricomycetidae</taxon>
        <taxon>Agaricales</taxon>
        <taxon>Agaricineae</taxon>
        <taxon>Psathyrellaceae</taxon>
        <taxon>Candolleomyces</taxon>
    </lineage>
</organism>
<dbReference type="InterPro" id="IPR036910">
    <property type="entry name" value="HMG_box_dom_sf"/>
</dbReference>
<gene>
    <name evidence="1" type="ORF">H1R20_g6424</name>
</gene>
<keyword evidence="2" id="KW-1185">Reference proteome</keyword>
<dbReference type="Proteomes" id="UP001140091">
    <property type="component" value="Unassembled WGS sequence"/>
</dbReference>
<comment type="caution">
    <text evidence="1">The sequence shown here is derived from an EMBL/GenBank/DDBJ whole genome shotgun (WGS) entry which is preliminary data.</text>
</comment>
<dbReference type="SUPFAM" id="SSF47095">
    <property type="entry name" value="HMG-box"/>
    <property type="match status" value="1"/>
</dbReference>
<feature type="non-terminal residue" evidence="1">
    <location>
        <position position="1"/>
    </location>
</feature>
<evidence type="ECO:0008006" key="3">
    <source>
        <dbReference type="Google" id="ProtNLM"/>
    </source>
</evidence>
<evidence type="ECO:0000313" key="2">
    <source>
        <dbReference type="Proteomes" id="UP001140091"/>
    </source>
</evidence>
<proteinExistence type="predicted"/>
<dbReference type="AlphaFoldDB" id="A0A9W8MJC8"/>